<gene>
    <name evidence="2" type="ORF">LTRI10_LOCUS19491</name>
</gene>
<feature type="compositionally biased region" description="Polar residues" evidence="1">
    <location>
        <begin position="98"/>
        <end position="114"/>
    </location>
</feature>
<proteinExistence type="predicted"/>
<dbReference type="AlphaFoldDB" id="A0AAV2DWK5"/>
<name>A0AAV2DWK5_9ROSI</name>
<feature type="compositionally biased region" description="Basic and acidic residues" evidence="1">
    <location>
        <begin position="67"/>
        <end position="80"/>
    </location>
</feature>
<keyword evidence="3" id="KW-1185">Reference proteome</keyword>
<protein>
    <submittedName>
        <fullName evidence="2">Uncharacterized protein</fullName>
    </submittedName>
</protein>
<evidence type="ECO:0000313" key="2">
    <source>
        <dbReference type="EMBL" id="CAL1377872.1"/>
    </source>
</evidence>
<dbReference type="EMBL" id="OZ034816">
    <property type="protein sequence ID" value="CAL1377872.1"/>
    <property type="molecule type" value="Genomic_DNA"/>
</dbReference>
<organism evidence="2 3">
    <name type="scientific">Linum trigynum</name>
    <dbReference type="NCBI Taxonomy" id="586398"/>
    <lineage>
        <taxon>Eukaryota</taxon>
        <taxon>Viridiplantae</taxon>
        <taxon>Streptophyta</taxon>
        <taxon>Embryophyta</taxon>
        <taxon>Tracheophyta</taxon>
        <taxon>Spermatophyta</taxon>
        <taxon>Magnoliopsida</taxon>
        <taxon>eudicotyledons</taxon>
        <taxon>Gunneridae</taxon>
        <taxon>Pentapetalae</taxon>
        <taxon>rosids</taxon>
        <taxon>fabids</taxon>
        <taxon>Malpighiales</taxon>
        <taxon>Linaceae</taxon>
        <taxon>Linum</taxon>
    </lineage>
</organism>
<reference evidence="2 3" key="1">
    <citation type="submission" date="2024-04" db="EMBL/GenBank/DDBJ databases">
        <authorList>
            <person name="Fracassetti M."/>
        </authorList>
    </citation>
    <scope>NUCLEOTIDE SEQUENCE [LARGE SCALE GENOMIC DNA]</scope>
</reference>
<feature type="region of interest" description="Disordered" evidence="1">
    <location>
        <begin position="36"/>
        <end position="114"/>
    </location>
</feature>
<feature type="compositionally biased region" description="Polar residues" evidence="1">
    <location>
        <begin position="49"/>
        <end position="59"/>
    </location>
</feature>
<accession>A0AAV2DWK5</accession>
<sequence>MDAEKIAARAVIKIDDGGNDTSDPSVDFREVGVDNDQSSFDKALPETPNFDSVGNTNFLRSSSDGVSSRDDGDRKVREAHSGGGQSGDRGKALMVGEDNSSFADEMATNSSLAL</sequence>
<dbReference type="Proteomes" id="UP001497516">
    <property type="component" value="Chromosome 3"/>
</dbReference>
<evidence type="ECO:0000313" key="3">
    <source>
        <dbReference type="Proteomes" id="UP001497516"/>
    </source>
</evidence>
<evidence type="ECO:0000256" key="1">
    <source>
        <dbReference type="SAM" id="MobiDB-lite"/>
    </source>
</evidence>